<dbReference type="Gene3D" id="2.20.25.10">
    <property type="match status" value="2"/>
</dbReference>
<name>A0A6C0F7G4_9ZZZZ</name>
<reference evidence="1" key="1">
    <citation type="journal article" date="2020" name="Nature">
        <title>Giant virus diversity and host interactions through global metagenomics.</title>
        <authorList>
            <person name="Schulz F."/>
            <person name="Roux S."/>
            <person name="Paez-Espino D."/>
            <person name="Jungbluth S."/>
            <person name="Walsh D.A."/>
            <person name="Denef V.J."/>
            <person name="McMahon K.D."/>
            <person name="Konstantinidis K.T."/>
            <person name="Eloe-Fadrosh E.A."/>
            <person name="Kyrpides N.C."/>
            <person name="Woyke T."/>
        </authorList>
    </citation>
    <scope>NUCLEOTIDE SEQUENCE</scope>
    <source>
        <strain evidence="1">GVMAG-S-ERX555931-87</strain>
    </source>
</reference>
<evidence type="ECO:0008006" key="2">
    <source>
        <dbReference type="Google" id="ProtNLM"/>
    </source>
</evidence>
<accession>A0A6C0F7G4</accession>
<dbReference type="AlphaFoldDB" id="A0A6C0F7G4"/>
<sequence length="120" mass="13978">MEIEFCKNCDNLLFLYSEEDEKKLYYGCKTCGEKQAKVVNQCIYNNTYDIDLSETINSNQFLKEDVTLPTIKDNPNIKCPNADCESVGKDDSEIVYIKYDGENMKYLYVCKSCQTKWTNQ</sequence>
<evidence type="ECO:0000313" key="1">
    <source>
        <dbReference type="EMBL" id="QHT36509.1"/>
    </source>
</evidence>
<dbReference type="EMBL" id="MN738744">
    <property type="protein sequence ID" value="QHT36509.1"/>
    <property type="molecule type" value="Genomic_DNA"/>
</dbReference>
<organism evidence="1">
    <name type="scientific">viral metagenome</name>
    <dbReference type="NCBI Taxonomy" id="1070528"/>
    <lineage>
        <taxon>unclassified sequences</taxon>
        <taxon>metagenomes</taxon>
        <taxon>organismal metagenomes</taxon>
    </lineage>
</organism>
<protein>
    <recommendedName>
        <fullName evidence="2">DNA-directed RNA polymerase M/15kDa subunit domain-containing protein</fullName>
    </recommendedName>
</protein>
<dbReference type="SUPFAM" id="SSF57783">
    <property type="entry name" value="Zinc beta-ribbon"/>
    <property type="match status" value="1"/>
</dbReference>
<proteinExistence type="predicted"/>